<reference evidence="1 2" key="1">
    <citation type="journal article" date="2009" name="Stand. Genomic Sci.">
        <title>Complete genome sequence of Methanoculleus marisnigri Romesser et al. 1981 type strain JR1.</title>
        <authorList>
            <person name="Anderson I.J."/>
            <person name="Sieprawska-Lupa M."/>
            <person name="Lapidus A."/>
            <person name="Nolan M."/>
            <person name="Copeland A."/>
            <person name="Glavina Del Rio T."/>
            <person name="Tice H."/>
            <person name="Dalin E."/>
            <person name="Barry K."/>
            <person name="Saunders E."/>
            <person name="Han C."/>
            <person name="Brettin T."/>
            <person name="Detter J.C."/>
            <person name="Bruce D."/>
            <person name="Mikhailova N."/>
            <person name="Pitluck S."/>
            <person name="Hauser L."/>
            <person name="Land M."/>
            <person name="Lucas S."/>
            <person name="Richardson P."/>
            <person name="Whitman W.B."/>
            <person name="Kyrpides N.C."/>
        </authorList>
    </citation>
    <scope>NUCLEOTIDE SEQUENCE [LARGE SCALE GENOMIC DNA]</scope>
    <source>
        <strain evidence="2">ATCC 35101 / DSM 1498 / JR1</strain>
    </source>
</reference>
<gene>
    <name evidence="1" type="ordered locus">Memar_2181</name>
</gene>
<protein>
    <submittedName>
        <fullName evidence="1">Uncharacterized protein</fullName>
    </submittedName>
</protein>
<dbReference type="HOGENOM" id="CLU_2893279_0_0_2"/>
<dbReference type="STRING" id="368407.Memar_2181"/>
<evidence type="ECO:0000313" key="2">
    <source>
        <dbReference type="Proteomes" id="UP000002146"/>
    </source>
</evidence>
<sequence>MLPRDSGGLSEIRVYVAIFEGVGNRRSAGLWPPPLPEGCNGALPRYGSILPDAAGFLQTAYV</sequence>
<dbReference type="AlphaFoldDB" id="A3CXK4"/>
<keyword evidence="2" id="KW-1185">Reference proteome</keyword>
<accession>A3CXK4</accession>
<proteinExistence type="predicted"/>
<dbReference type="Proteomes" id="UP000002146">
    <property type="component" value="Chromosome"/>
</dbReference>
<name>A3CXK4_METMJ</name>
<dbReference type="EMBL" id="CP000562">
    <property type="protein sequence ID" value="ABN58104.1"/>
    <property type="molecule type" value="Genomic_DNA"/>
</dbReference>
<organism evidence="1 2">
    <name type="scientific">Methanoculleus marisnigri (strain ATCC 35101 / DSM 1498 / JR1)</name>
    <dbReference type="NCBI Taxonomy" id="368407"/>
    <lineage>
        <taxon>Archaea</taxon>
        <taxon>Methanobacteriati</taxon>
        <taxon>Methanobacteriota</taxon>
        <taxon>Stenosarchaea group</taxon>
        <taxon>Methanomicrobia</taxon>
        <taxon>Methanomicrobiales</taxon>
        <taxon>Methanomicrobiaceae</taxon>
        <taxon>Methanoculleus</taxon>
    </lineage>
</organism>
<evidence type="ECO:0000313" key="1">
    <source>
        <dbReference type="EMBL" id="ABN58104.1"/>
    </source>
</evidence>
<dbReference type="KEGG" id="mem:Memar_2181"/>